<proteinExistence type="inferred from homology"/>
<dbReference type="GO" id="GO:0007165">
    <property type="term" value="P:signal transduction"/>
    <property type="evidence" value="ECO:0007669"/>
    <property type="project" value="UniProtKB-KW"/>
</dbReference>
<evidence type="ECO:0000256" key="2">
    <source>
        <dbReference type="ARBA" id="ARBA00022475"/>
    </source>
</evidence>
<keyword evidence="5 10" id="KW-0552">Olfaction</keyword>
<keyword evidence="4 10" id="KW-0812">Transmembrane</keyword>
<organism evidence="11 12">
    <name type="scientific">Zophobas morio</name>
    <dbReference type="NCBI Taxonomy" id="2755281"/>
    <lineage>
        <taxon>Eukaryota</taxon>
        <taxon>Metazoa</taxon>
        <taxon>Ecdysozoa</taxon>
        <taxon>Arthropoda</taxon>
        <taxon>Hexapoda</taxon>
        <taxon>Insecta</taxon>
        <taxon>Pterygota</taxon>
        <taxon>Neoptera</taxon>
        <taxon>Endopterygota</taxon>
        <taxon>Coleoptera</taxon>
        <taxon>Polyphaga</taxon>
        <taxon>Cucujiformia</taxon>
        <taxon>Tenebrionidae</taxon>
        <taxon>Zophobas</taxon>
    </lineage>
</organism>
<dbReference type="EMBL" id="JALNTZ010000008">
    <property type="protein sequence ID" value="KAJ3644257.1"/>
    <property type="molecule type" value="Genomic_DNA"/>
</dbReference>
<dbReference type="GO" id="GO:0005886">
    <property type="term" value="C:plasma membrane"/>
    <property type="evidence" value="ECO:0007669"/>
    <property type="project" value="UniProtKB-SubCell"/>
</dbReference>
<protein>
    <recommendedName>
        <fullName evidence="10">Odorant receptor</fullName>
    </recommendedName>
</protein>
<comment type="similarity">
    <text evidence="10">Belongs to the insect chemoreceptor superfamily. Heteromeric odorant receptor channel (TC 1.A.69) family.</text>
</comment>
<feature type="transmembrane region" description="Helical" evidence="10">
    <location>
        <begin position="361"/>
        <end position="383"/>
    </location>
</feature>
<keyword evidence="9 10" id="KW-0807">Transducer</keyword>
<keyword evidence="7 10" id="KW-0472">Membrane</keyword>
<evidence type="ECO:0000256" key="1">
    <source>
        <dbReference type="ARBA" id="ARBA00004651"/>
    </source>
</evidence>
<accession>A0AA38M6D9</accession>
<gene>
    <name evidence="11" type="ORF">Zmor_026924</name>
</gene>
<evidence type="ECO:0000256" key="3">
    <source>
        <dbReference type="ARBA" id="ARBA00022606"/>
    </source>
</evidence>
<evidence type="ECO:0000313" key="12">
    <source>
        <dbReference type="Proteomes" id="UP001168821"/>
    </source>
</evidence>
<evidence type="ECO:0000256" key="8">
    <source>
        <dbReference type="ARBA" id="ARBA00023170"/>
    </source>
</evidence>
<evidence type="ECO:0000256" key="9">
    <source>
        <dbReference type="ARBA" id="ARBA00023224"/>
    </source>
</evidence>
<dbReference type="PANTHER" id="PTHR21137:SF35">
    <property type="entry name" value="ODORANT RECEPTOR 19A-RELATED"/>
    <property type="match status" value="1"/>
</dbReference>
<keyword evidence="3 10" id="KW-0716">Sensory transduction</keyword>
<feature type="transmembrane region" description="Helical" evidence="10">
    <location>
        <begin position="40"/>
        <end position="62"/>
    </location>
</feature>
<evidence type="ECO:0000256" key="4">
    <source>
        <dbReference type="ARBA" id="ARBA00022692"/>
    </source>
</evidence>
<feature type="transmembrane region" description="Helical" evidence="10">
    <location>
        <begin position="294"/>
        <end position="314"/>
    </location>
</feature>
<keyword evidence="6 10" id="KW-1133">Transmembrane helix</keyword>
<dbReference type="GO" id="GO:0004984">
    <property type="term" value="F:olfactory receptor activity"/>
    <property type="evidence" value="ECO:0007669"/>
    <property type="project" value="InterPro"/>
</dbReference>
<dbReference type="GO" id="GO:0005549">
    <property type="term" value="F:odorant binding"/>
    <property type="evidence" value="ECO:0007669"/>
    <property type="project" value="InterPro"/>
</dbReference>
<evidence type="ECO:0000256" key="10">
    <source>
        <dbReference type="RuleBase" id="RU351113"/>
    </source>
</evidence>
<dbReference type="InterPro" id="IPR004117">
    <property type="entry name" value="7tm6_olfct_rcpt"/>
</dbReference>
<comment type="caution">
    <text evidence="10">Lacks conserved residue(s) required for the propagation of feature annotation.</text>
</comment>
<feature type="transmembrane region" description="Helical" evidence="10">
    <location>
        <begin position="74"/>
        <end position="91"/>
    </location>
</feature>
<evidence type="ECO:0000256" key="6">
    <source>
        <dbReference type="ARBA" id="ARBA00022989"/>
    </source>
</evidence>
<keyword evidence="2" id="KW-1003">Cell membrane</keyword>
<evidence type="ECO:0000313" key="11">
    <source>
        <dbReference type="EMBL" id="KAJ3644257.1"/>
    </source>
</evidence>
<comment type="caution">
    <text evidence="11">The sequence shown here is derived from an EMBL/GenBank/DDBJ whole genome shotgun (WGS) entry which is preliminary data.</text>
</comment>
<evidence type="ECO:0000256" key="7">
    <source>
        <dbReference type="ARBA" id="ARBA00023136"/>
    </source>
</evidence>
<name>A0AA38M6D9_9CUCU</name>
<comment type="subcellular location">
    <subcellularLocation>
        <location evidence="1 10">Cell membrane</location>
        <topology evidence="1 10">Multi-pass membrane protein</topology>
    </subcellularLocation>
</comment>
<keyword evidence="8 10" id="KW-0675">Receptor</keyword>
<reference evidence="11" key="1">
    <citation type="journal article" date="2023" name="G3 (Bethesda)">
        <title>Whole genome assemblies of Zophobas morio and Tenebrio molitor.</title>
        <authorList>
            <person name="Kaur S."/>
            <person name="Stinson S.A."/>
            <person name="diCenzo G.C."/>
        </authorList>
    </citation>
    <scope>NUCLEOTIDE SEQUENCE</scope>
    <source>
        <strain evidence="11">QUZm001</strain>
    </source>
</reference>
<feature type="transmembrane region" description="Helical" evidence="10">
    <location>
        <begin position="180"/>
        <end position="199"/>
    </location>
</feature>
<sequence length="385" mass="43814">MPAEPKIAICQTSRKIFRYSLVWPSEGNELSPGISYTIKVIIFFIICGVLLFSLSTHAYLLAIKHSEFTITEELAAVIAVGGCTYMVYAFVKNQQNIASLMRDLSDFKKFGVPPNFDKRNKNLNLGVQLLFSYTLGATIFYTGLKLSEKPECKRISFEKGMKENNCGLIAPFWIPFDIDYFPVFQLFSLLATFIMHSVLKMCLHISLNTFEIAHHIILRIKHLKTMVEECFDDKRYAVSQRKLKICITYHTEILEFASRLDTAFFQCMFGHFLLTGAICACLEKQILDKINVIGAVFHVLGWIMALFVACVGGQDFLDASEIIPNALWNSKWYQADIRLKKDVIFMLMRSQRALQIRAGPFGVLSFPLFLAVIKTSYSILCMLSS</sequence>
<evidence type="ECO:0000256" key="5">
    <source>
        <dbReference type="ARBA" id="ARBA00022725"/>
    </source>
</evidence>
<keyword evidence="12" id="KW-1185">Reference proteome</keyword>
<feature type="transmembrane region" description="Helical" evidence="10">
    <location>
        <begin position="125"/>
        <end position="144"/>
    </location>
</feature>
<dbReference type="Proteomes" id="UP001168821">
    <property type="component" value="Unassembled WGS sequence"/>
</dbReference>
<dbReference type="AlphaFoldDB" id="A0AA38M6D9"/>
<dbReference type="Pfam" id="PF02949">
    <property type="entry name" value="7tm_6"/>
    <property type="match status" value="1"/>
</dbReference>
<dbReference type="PANTHER" id="PTHR21137">
    <property type="entry name" value="ODORANT RECEPTOR"/>
    <property type="match status" value="1"/>
</dbReference>